<organism evidence="1 2">
    <name type="scientific">Ditylenchus dipsaci</name>
    <dbReference type="NCBI Taxonomy" id="166011"/>
    <lineage>
        <taxon>Eukaryota</taxon>
        <taxon>Metazoa</taxon>
        <taxon>Ecdysozoa</taxon>
        <taxon>Nematoda</taxon>
        <taxon>Chromadorea</taxon>
        <taxon>Rhabditida</taxon>
        <taxon>Tylenchina</taxon>
        <taxon>Tylenchomorpha</taxon>
        <taxon>Sphaerularioidea</taxon>
        <taxon>Anguinidae</taxon>
        <taxon>Anguininae</taxon>
        <taxon>Ditylenchus</taxon>
    </lineage>
</organism>
<reference evidence="2" key="1">
    <citation type="submission" date="2022-11" db="UniProtKB">
        <authorList>
            <consortium name="WormBaseParasite"/>
        </authorList>
    </citation>
    <scope>IDENTIFICATION</scope>
</reference>
<dbReference type="Gene3D" id="3.50.50.60">
    <property type="entry name" value="FAD/NAD(P)-binding domain"/>
    <property type="match status" value="1"/>
</dbReference>
<name>A0A915EQF1_9BILA</name>
<protein>
    <submittedName>
        <fullName evidence="2">FAD/NAD(P)-binding domain-containing protein</fullName>
    </submittedName>
</protein>
<evidence type="ECO:0000313" key="1">
    <source>
        <dbReference type="Proteomes" id="UP000887574"/>
    </source>
</evidence>
<dbReference type="SUPFAM" id="SSF51971">
    <property type="entry name" value="Nucleotide-binding domain"/>
    <property type="match status" value="1"/>
</dbReference>
<proteinExistence type="predicted"/>
<dbReference type="Proteomes" id="UP000887574">
    <property type="component" value="Unplaced"/>
</dbReference>
<dbReference type="InterPro" id="IPR036188">
    <property type="entry name" value="FAD/NAD-bd_sf"/>
</dbReference>
<sequence length="127" mass="14221">MSQQCKIELEGEDVSGFLFTVGNRISVQRVQVAHLNEEPWAGKFEVSSRIALQTLQPVGYALSLRRRQERSGVTSTQKAVIVGGGPSGLYSALQLFLSGFAVTLVNDRAQYIRNQYTKWNSNWMIQL</sequence>
<accession>A0A915EQF1</accession>
<dbReference type="WBParaSite" id="jg8381">
    <property type="protein sequence ID" value="jg8381"/>
    <property type="gene ID" value="jg8381"/>
</dbReference>
<keyword evidence="1" id="KW-1185">Reference proteome</keyword>
<dbReference type="AlphaFoldDB" id="A0A915EQF1"/>
<evidence type="ECO:0000313" key="2">
    <source>
        <dbReference type="WBParaSite" id="jg8381"/>
    </source>
</evidence>